<evidence type="ECO:0000313" key="3">
    <source>
        <dbReference type="Proteomes" id="UP000053512"/>
    </source>
</evidence>
<proteinExistence type="predicted"/>
<dbReference type="SMART" id="SM00855">
    <property type="entry name" value="PGAM"/>
    <property type="match status" value="1"/>
</dbReference>
<dbReference type="OrthoDB" id="9793115at2"/>
<dbReference type="InterPro" id="IPR050275">
    <property type="entry name" value="PGM_Phosphatase"/>
</dbReference>
<dbReference type="Pfam" id="PF00300">
    <property type="entry name" value="His_Phos_1"/>
    <property type="match status" value="1"/>
</dbReference>
<dbReference type="PANTHER" id="PTHR48100">
    <property type="entry name" value="BROAD-SPECIFICITY PHOSPHATASE YOR283W-RELATED"/>
    <property type="match status" value="1"/>
</dbReference>
<dbReference type="CDD" id="cd07067">
    <property type="entry name" value="HP_PGM_like"/>
    <property type="match status" value="1"/>
</dbReference>
<dbReference type="RefSeq" id="WP_058875143.1">
    <property type="nucleotide sequence ID" value="NZ_LQBK01000039.1"/>
</dbReference>
<dbReference type="InterPro" id="IPR013078">
    <property type="entry name" value="His_Pase_superF_clade-1"/>
</dbReference>
<gene>
    <name evidence="2" type="ORF">AVL61_13645</name>
</gene>
<evidence type="ECO:0000256" key="1">
    <source>
        <dbReference type="SAM" id="MobiDB-lite"/>
    </source>
</evidence>
<dbReference type="Proteomes" id="UP000053512">
    <property type="component" value="Unassembled WGS sequence"/>
</dbReference>
<protein>
    <submittedName>
        <fullName evidence="2">Histidine phosphatase</fullName>
    </submittedName>
</protein>
<dbReference type="AlphaFoldDB" id="A0A0W8I3W8"/>
<dbReference type="SUPFAM" id="SSF53254">
    <property type="entry name" value="Phosphoglycerate mutase-like"/>
    <property type="match status" value="1"/>
</dbReference>
<comment type="caution">
    <text evidence="2">The sequence shown here is derived from an EMBL/GenBank/DDBJ whole genome shotgun (WGS) entry which is preliminary data.</text>
</comment>
<evidence type="ECO:0000313" key="2">
    <source>
        <dbReference type="EMBL" id="KUG52598.1"/>
    </source>
</evidence>
<dbReference type="InterPro" id="IPR001345">
    <property type="entry name" value="PG/BPGM_mutase_AS"/>
</dbReference>
<name>A0A0W8I3W8_KOCRO</name>
<feature type="compositionally biased region" description="Acidic residues" evidence="1">
    <location>
        <begin position="209"/>
        <end position="224"/>
    </location>
</feature>
<organism evidence="2 3">
    <name type="scientific">Kocuria rosea subsp. polaris</name>
    <dbReference type="NCBI Taxonomy" id="136273"/>
    <lineage>
        <taxon>Bacteria</taxon>
        <taxon>Bacillati</taxon>
        <taxon>Actinomycetota</taxon>
        <taxon>Actinomycetes</taxon>
        <taxon>Micrococcales</taxon>
        <taxon>Micrococcaceae</taxon>
        <taxon>Kocuria</taxon>
    </lineage>
</organism>
<dbReference type="GO" id="GO:0005737">
    <property type="term" value="C:cytoplasm"/>
    <property type="evidence" value="ECO:0007669"/>
    <property type="project" value="TreeGrafter"/>
</dbReference>
<dbReference type="PANTHER" id="PTHR48100:SF58">
    <property type="entry name" value="PE-PGRS FAMILY PROTEIN PE_PGRS11"/>
    <property type="match status" value="1"/>
</dbReference>
<dbReference type="PROSITE" id="PS00175">
    <property type="entry name" value="PG_MUTASE"/>
    <property type="match status" value="1"/>
</dbReference>
<dbReference type="GO" id="GO:0016791">
    <property type="term" value="F:phosphatase activity"/>
    <property type="evidence" value="ECO:0007669"/>
    <property type="project" value="TreeGrafter"/>
</dbReference>
<feature type="region of interest" description="Disordered" evidence="1">
    <location>
        <begin position="203"/>
        <end position="236"/>
    </location>
</feature>
<dbReference type="Gene3D" id="3.40.50.1240">
    <property type="entry name" value="Phosphoglycerate mutase-like"/>
    <property type="match status" value="1"/>
</dbReference>
<sequence length="236" mass="24613">MRLLLIRHGQTPCNVSGELDTAVPGAQLTSLGRAQARAVPAALGHERISGVHASQLVRTQHTAAPLAEARGLAVQVRAGLEEIPAGELEMRGDPDARRAYISCLLAWVHGDLEQPMPGGPDGHEFLGRYEAALQRIVQDHDPADTAAVFSHGAAIRVWTALRAGIDAAEAAELEIMNTGAAVLEHRAGGGWELAAWHRDPLGGAALEDPAAEDVTGESAEDVLEETAGSGADGTTS</sequence>
<dbReference type="EMBL" id="LQBK01000039">
    <property type="protein sequence ID" value="KUG52598.1"/>
    <property type="molecule type" value="Genomic_DNA"/>
</dbReference>
<reference evidence="3" key="1">
    <citation type="submission" date="2015-12" db="EMBL/GenBank/DDBJ databases">
        <authorList>
            <person name="Nair G.R."/>
            <person name="Kaur G."/>
            <person name="Mayilraj S."/>
        </authorList>
    </citation>
    <scope>NUCLEOTIDE SEQUENCE [LARGE SCALE GENOMIC DNA]</scope>
    <source>
        <strain evidence="3">CD08_4</strain>
    </source>
</reference>
<dbReference type="InterPro" id="IPR029033">
    <property type="entry name" value="His_PPase_superfam"/>
</dbReference>
<accession>A0A0W8I3W8</accession>